<dbReference type="RefSeq" id="WP_376846815.1">
    <property type="nucleotide sequence ID" value="NZ_JBHSFW010000011.1"/>
</dbReference>
<dbReference type="PIRSF" id="PIRSF005639">
    <property type="entry name" value="Glut_amidoT_SNO"/>
    <property type="match status" value="1"/>
</dbReference>
<evidence type="ECO:0000256" key="7">
    <source>
        <dbReference type="HAMAP-Rule" id="MF_01615"/>
    </source>
</evidence>
<dbReference type="GO" id="GO:0004359">
    <property type="term" value="F:glutaminase activity"/>
    <property type="evidence" value="ECO:0007669"/>
    <property type="project" value="UniProtKB-EC"/>
</dbReference>
<dbReference type="EMBL" id="JBHSFW010000011">
    <property type="protein sequence ID" value="MFC4619724.1"/>
    <property type="molecule type" value="Genomic_DNA"/>
</dbReference>
<evidence type="ECO:0000256" key="4">
    <source>
        <dbReference type="ARBA" id="ARBA00022962"/>
    </source>
</evidence>
<dbReference type="Pfam" id="PF01174">
    <property type="entry name" value="SNO"/>
    <property type="match status" value="1"/>
</dbReference>
<dbReference type="GO" id="GO:0036381">
    <property type="term" value="F:pyridoxal 5'-phosphate synthase (glutamine hydrolysing) activity"/>
    <property type="evidence" value="ECO:0007669"/>
    <property type="project" value="UniProtKB-EC"/>
</dbReference>
<evidence type="ECO:0000256" key="2">
    <source>
        <dbReference type="ARBA" id="ARBA00022801"/>
    </source>
</evidence>
<dbReference type="PROSITE" id="PS01236">
    <property type="entry name" value="PDXT_SNO_1"/>
    <property type="match status" value="1"/>
</dbReference>
<feature type="active site" description="Charge relay system" evidence="7">
    <location>
        <position position="174"/>
    </location>
</feature>
<evidence type="ECO:0000256" key="3">
    <source>
        <dbReference type="ARBA" id="ARBA00022898"/>
    </source>
</evidence>
<comment type="similarity">
    <text evidence="1 7">Belongs to the glutaminase PdxT/SNO family.</text>
</comment>
<keyword evidence="4 7" id="KW-0315">Glutamine amidotransferase</keyword>
<dbReference type="PROSITE" id="PS51130">
    <property type="entry name" value="PDXT_SNO_2"/>
    <property type="match status" value="1"/>
</dbReference>
<name>A0ABV9GN96_9BACL</name>
<accession>A0ABV9GN96</accession>
<dbReference type="PROSITE" id="PS51273">
    <property type="entry name" value="GATASE_TYPE_1"/>
    <property type="match status" value="1"/>
</dbReference>
<evidence type="ECO:0000313" key="8">
    <source>
        <dbReference type="EMBL" id="MFC4619724.1"/>
    </source>
</evidence>
<feature type="binding site" evidence="7">
    <location>
        <begin position="136"/>
        <end position="137"/>
    </location>
    <ligand>
        <name>L-glutamine</name>
        <dbReference type="ChEBI" id="CHEBI:58359"/>
    </ligand>
</feature>
<dbReference type="PANTHER" id="PTHR31559">
    <property type="entry name" value="PYRIDOXAL 5'-PHOSPHATE SYNTHASE SUBUNIT SNO"/>
    <property type="match status" value="1"/>
</dbReference>
<dbReference type="InterPro" id="IPR002161">
    <property type="entry name" value="PdxT/SNO"/>
</dbReference>
<reference evidence="9" key="1">
    <citation type="journal article" date="2019" name="Int. J. Syst. Evol. Microbiol.">
        <title>The Global Catalogue of Microorganisms (GCM) 10K type strain sequencing project: providing services to taxonomists for standard genome sequencing and annotation.</title>
        <authorList>
            <consortium name="The Broad Institute Genomics Platform"/>
            <consortium name="The Broad Institute Genome Sequencing Center for Infectious Disease"/>
            <person name="Wu L."/>
            <person name="Ma J."/>
        </authorList>
    </citation>
    <scope>NUCLEOTIDE SEQUENCE [LARGE SCALE GENOMIC DNA]</scope>
    <source>
        <strain evidence="9">CGMCC 1.16306</strain>
    </source>
</reference>
<dbReference type="NCBIfam" id="TIGR03800">
    <property type="entry name" value="PLP_synth_Pdx2"/>
    <property type="match status" value="1"/>
</dbReference>
<evidence type="ECO:0000256" key="6">
    <source>
        <dbReference type="ARBA" id="ARBA00049534"/>
    </source>
</evidence>
<dbReference type="Proteomes" id="UP001596022">
    <property type="component" value="Unassembled WGS sequence"/>
</dbReference>
<gene>
    <name evidence="7 8" type="primary">pdxT</name>
    <name evidence="8" type="ORF">ACFO4N_13470</name>
</gene>
<dbReference type="SUPFAM" id="SSF52317">
    <property type="entry name" value="Class I glutamine amidotransferase-like"/>
    <property type="match status" value="1"/>
</dbReference>
<keyword evidence="5 7" id="KW-0456">Lyase</keyword>
<feature type="binding site" evidence="7">
    <location>
        <position position="108"/>
    </location>
    <ligand>
        <name>L-glutamine</name>
        <dbReference type="ChEBI" id="CHEBI:58359"/>
    </ligand>
</feature>
<organism evidence="8 9">
    <name type="scientific">Camelliibacillus cellulosilyticus</name>
    <dbReference type="NCBI Taxonomy" id="2174486"/>
    <lineage>
        <taxon>Bacteria</taxon>
        <taxon>Bacillati</taxon>
        <taxon>Bacillota</taxon>
        <taxon>Bacilli</taxon>
        <taxon>Bacillales</taxon>
        <taxon>Sporolactobacillaceae</taxon>
        <taxon>Camelliibacillus</taxon>
    </lineage>
</organism>
<dbReference type="InterPro" id="IPR021196">
    <property type="entry name" value="PdxT/SNO_CS"/>
</dbReference>
<comment type="pathway">
    <text evidence="7">Cofactor biosynthesis; pyridoxal 5'-phosphate biosynthesis.</text>
</comment>
<dbReference type="CDD" id="cd01749">
    <property type="entry name" value="GATase1_PB"/>
    <property type="match status" value="1"/>
</dbReference>
<evidence type="ECO:0000256" key="5">
    <source>
        <dbReference type="ARBA" id="ARBA00023239"/>
    </source>
</evidence>
<dbReference type="InterPro" id="IPR029062">
    <property type="entry name" value="Class_I_gatase-like"/>
</dbReference>
<comment type="function">
    <text evidence="7">Catalyzes the hydrolysis of glutamine to glutamate and ammonia as part of the biosynthesis of pyridoxal 5'-phosphate. The resulting ammonia molecule is channeled to the active site of PdxS.</text>
</comment>
<comment type="caution">
    <text evidence="8">The sequence shown here is derived from an EMBL/GenBank/DDBJ whole genome shotgun (WGS) entry which is preliminary data.</text>
</comment>
<dbReference type="Gene3D" id="3.40.50.880">
    <property type="match status" value="1"/>
</dbReference>
<comment type="catalytic activity">
    <reaction evidence="6 7">
        <text>L-glutamine + H2O = L-glutamate + NH4(+)</text>
        <dbReference type="Rhea" id="RHEA:15889"/>
        <dbReference type="ChEBI" id="CHEBI:15377"/>
        <dbReference type="ChEBI" id="CHEBI:28938"/>
        <dbReference type="ChEBI" id="CHEBI:29985"/>
        <dbReference type="ChEBI" id="CHEBI:58359"/>
        <dbReference type="EC" id="3.5.1.2"/>
    </reaction>
</comment>
<feature type="binding site" evidence="7">
    <location>
        <begin position="50"/>
        <end position="52"/>
    </location>
    <ligand>
        <name>L-glutamine</name>
        <dbReference type="ChEBI" id="CHEBI:58359"/>
    </ligand>
</feature>
<evidence type="ECO:0000256" key="1">
    <source>
        <dbReference type="ARBA" id="ARBA00008345"/>
    </source>
</evidence>
<proteinExistence type="inferred from homology"/>
<keyword evidence="9" id="KW-1185">Reference proteome</keyword>
<dbReference type="EC" id="4.3.3.6" evidence="7"/>
<comment type="subunit">
    <text evidence="7">In the presence of PdxS, forms a dodecamer of heterodimers. Only shows activity in the heterodimer.</text>
</comment>
<sequence length="198" mass="21509">MSEALMIGVLGLQGAVAEHAHLLNTIGVRSRVVKTTSDLENLDGLILPGGESTTMRRLMDQSHLFCAIKAFAAEKPVFGTCAGLILMAGQIEGQKGPHLGLMDINVRRNAFGRQVASFEAALNIEGVATDFIGVFIRAPYILEAGPEVDVLATYDNKIVAARQGRFLVSAFHPELTNDPRCHQYFVDIVKGLRLAKHR</sequence>
<feature type="active site" description="Nucleophile" evidence="7">
    <location>
        <position position="81"/>
    </location>
</feature>
<dbReference type="EC" id="3.5.1.2" evidence="7"/>
<dbReference type="HAMAP" id="MF_01615">
    <property type="entry name" value="PdxT"/>
    <property type="match status" value="1"/>
</dbReference>
<keyword evidence="2 7" id="KW-0378">Hydrolase</keyword>
<feature type="active site" description="Charge relay system" evidence="7">
    <location>
        <position position="172"/>
    </location>
</feature>
<protein>
    <recommendedName>
        <fullName evidence="7">Pyridoxal 5'-phosphate synthase subunit PdxT</fullName>
        <ecNumber evidence="7">4.3.3.6</ecNumber>
    </recommendedName>
    <alternativeName>
        <fullName evidence="7">Pdx2</fullName>
    </alternativeName>
    <alternativeName>
        <fullName evidence="7">Pyridoxal 5'-phosphate synthase glutaminase subunit</fullName>
        <ecNumber evidence="7">3.5.1.2</ecNumber>
    </alternativeName>
</protein>
<keyword evidence="3 7" id="KW-0663">Pyridoxal phosphate</keyword>
<comment type="catalytic activity">
    <reaction evidence="7">
        <text>aldehydo-D-ribose 5-phosphate + D-glyceraldehyde 3-phosphate + L-glutamine = pyridoxal 5'-phosphate + L-glutamate + phosphate + 3 H2O + H(+)</text>
        <dbReference type="Rhea" id="RHEA:31507"/>
        <dbReference type="ChEBI" id="CHEBI:15377"/>
        <dbReference type="ChEBI" id="CHEBI:15378"/>
        <dbReference type="ChEBI" id="CHEBI:29985"/>
        <dbReference type="ChEBI" id="CHEBI:43474"/>
        <dbReference type="ChEBI" id="CHEBI:58273"/>
        <dbReference type="ChEBI" id="CHEBI:58359"/>
        <dbReference type="ChEBI" id="CHEBI:59776"/>
        <dbReference type="ChEBI" id="CHEBI:597326"/>
        <dbReference type="EC" id="4.3.3.6"/>
    </reaction>
</comment>
<evidence type="ECO:0000313" key="9">
    <source>
        <dbReference type="Proteomes" id="UP001596022"/>
    </source>
</evidence>
<dbReference type="PANTHER" id="PTHR31559:SF0">
    <property type="entry name" value="PYRIDOXAL 5'-PHOSPHATE SYNTHASE SUBUNIT SNO1-RELATED"/>
    <property type="match status" value="1"/>
</dbReference>